<dbReference type="AlphaFoldDB" id="A0A4Q7VGU2"/>
<dbReference type="Pfam" id="PF00535">
    <property type="entry name" value="Glycos_transf_2"/>
    <property type="match status" value="1"/>
</dbReference>
<dbReference type="SUPFAM" id="SSF53448">
    <property type="entry name" value="Nucleotide-diphospho-sugar transferases"/>
    <property type="match status" value="1"/>
</dbReference>
<keyword evidence="3" id="KW-1185">Reference proteome</keyword>
<comment type="caution">
    <text evidence="2">The sequence shown here is derived from an EMBL/GenBank/DDBJ whole genome shotgun (WGS) entry which is preliminary data.</text>
</comment>
<dbReference type="PANTHER" id="PTHR43685:SF2">
    <property type="entry name" value="GLYCOSYLTRANSFERASE 2-LIKE DOMAIN-CONTAINING PROTEIN"/>
    <property type="match status" value="1"/>
</dbReference>
<proteinExistence type="predicted"/>
<evidence type="ECO:0000259" key="1">
    <source>
        <dbReference type="Pfam" id="PF00535"/>
    </source>
</evidence>
<dbReference type="Proteomes" id="UP000293671">
    <property type="component" value="Unassembled WGS sequence"/>
</dbReference>
<reference evidence="2 3" key="1">
    <citation type="submission" date="2019-02" db="EMBL/GenBank/DDBJ databases">
        <title>Genomic Encyclopedia of Type Strains, Phase IV (KMG-IV): sequencing the most valuable type-strain genomes for metagenomic binning, comparative biology and taxonomic classification.</title>
        <authorList>
            <person name="Goeker M."/>
        </authorList>
    </citation>
    <scope>NUCLEOTIDE SEQUENCE [LARGE SCALE GENOMIC DNA]</scope>
    <source>
        <strain evidence="2 3">DSM 19570</strain>
    </source>
</reference>
<dbReference type="CDD" id="cd06433">
    <property type="entry name" value="GT_2_WfgS_like"/>
    <property type="match status" value="1"/>
</dbReference>
<dbReference type="GO" id="GO:0016740">
    <property type="term" value="F:transferase activity"/>
    <property type="evidence" value="ECO:0007669"/>
    <property type="project" value="UniProtKB-KW"/>
</dbReference>
<dbReference type="EMBL" id="SHKP01000007">
    <property type="protein sequence ID" value="RZT95237.1"/>
    <property type="molecule type" value="Genomic_DNA"/>
</dbReference>
<protein>
    <submittedName>
        <fullName evidence="2">Glycosyltransferase involved in cell wall biosynthesis</fullName>
    </submittedName>
</protein>
<evidence type="ECO:0000313" key="2">
    <source>
        <dbReference type="EMBL" id="RZT95237.1"/>
    </source>
</evidence>
<feature type="domain" description="Glycosyltransferase 2-like" evidence="1">
    <location>
        <begin position="30"/>
        <end position="156"/>
    </location>
</feature>
<evidence type="ECO:0000313" key="3">
    <source>
        <dbReference type="Proteomes" id="UP000293671"/>
    </source>
</evidence>
<accession>A0A4Q7VGU2</accession>
<sequence length="281" mass="30935">MPTVLRGTCRHADRSLVLNDERSDCPMRITVITVAYNSAATIADTLASVASQSHPDIEHIVIDGGSRDGTVELVRARGGRVARFVSEPDRGIYDAMNKGLALATGELVGFLNSDDVYADPEVLARIAHAMRSPAVDACHGDLVFVDPTRPDKVVRYWQSRQHERGLCARGWMPAHPTFYARREAYQRHGDYDLSFRIAADFEMCLRLLDVAGLRSAYIPEILVRMRTGGESTRSLANVLKSNREAARACVKHGLPGGAGFMLRKVVSKLPQLVRRPLASTP</sequence>
<dbReference type="Gene3D" id="3.90.550.10">
    <property type="entry name" value="Spore Coat Polysaccharide Biosynthesis Protein SpsA, Chain A"/>
    <property type="match status" value="1"/>
</dbReference>
<dbReference type="InterPro" id="IPR029044">
    <property type="entry name" value="Nucleotide-diphossugar_trans"/>
</dbReference>
<dbReference type="InterPro" id="IPR050834">
    <property type="entry name" value="Glycosyltransf_2"/>
</dbReference>
<organism evidence="2 3">
    <name type="scientific">Rivibacter subsaxonicus</name>
    <dbReference type="NCBI Taxonomy" id="457575"/>
    <lineage>
        <taxon>Bacteria</taxon>
        <taxon>Pseudomonadati</taxon>
        <taxon>Pseudomonadota</taxon>
        <taxon>Betaproteobacteria</taxon>
        <taxon>Burkholderiales</taxon>
        <taxon>Rivibacter</taxon>
    </lineage>
</organism>
<name>A0A4Q7VGU2_9BURK</name>
<dbReference type="PANTHER" id="PTHR43685">
    <property type="entry name" value="GLYCOSYLTRANSFERASE"/>
    <property type="match status" value="1"/>
</dbReference>
<keyword evidence="2" id="KW-0808">Transferase</keyword>
<dbReference type="InterPro" id="IPR001173">
    <property type="entry name" value="Glyco_trans_2-like"/>
</dbReference>
<gene>
    <name evidence="2" type="ORF">EV670_2988</name>
</gene>